<dbReference type="PANTHER" id="PTHR39201:SF1">
    <property type="entry name" value="FLAVODOXIN-LIKE DOMAIN-CONTAINING PROTEIN"/>
    <property type="match status" value="1"/>
</dbReference>
<evidence type="ECO:0000259" key="1">
    <source>
        <dbReference type="PROSITE" id="PS50902"/>
    </source>
</evidence>
<proteinExistence type="predicted"/>
<protein>
    <submittedName>
        <fullName evidence="2">Flavodoxin</fullName>
    </submittedName>
</protein>
<dbReference type="GO" id="GO:0016651">
    <property type="term" value="F:oxidoreductase activity, acting on NAD(P)H"/>
    <property type="evidence" value="ECO:0007669"/>
    <property type="project" value="UniProtKB-ARBA"/>
</dbReference>
<dbReference type="GO" id="GO:0010181">
    <property type="term" value="F:FMN binding"/>
    <property type="evidence" value="ECO:0007669"/>
    <property type="project" value="InterPro"/>
</dbReference>
<gene>
    <name evidence="2" type="ORF">BTM29_11875</name>
</gene>
<dbReference type="AlphaFoldDB" id="A0A1P8Q5V9"/>
<dbReference type="KEGG" id="lalw:BTM29_11875"/>
<dbReference type="PANTHER" id="PTHR39201">
    <property type="entry name" value="EXPORTED PROTEIN-RELATED"/>
    <property type="match status" value="1"/>
</dbReference>
<accession>A0A1P8Q5V9</accession>
<dbReference type="InterPro" id="IPR008254">
    <property type="entry name" value="Flavodoxin/NO_synth"/>
</dbReference>
<evidence type="ECO:0000313" key="3">
    <source>
        <dbReference type="Proteomes" id="UP000187499"/>
    </source>
</evidence>
<reference evidence="3" key="1">
    <citation type="submission" date="2016-12" db="EMBL/GenBank/DDBJ databases">
        <authorList>
            <person name="Jung M.Y."/>
            <person name="Lee S.H."/>
        </authorList>
    </citation>
    <scope>NUCLEOTIDE SEQUENCE [LARGE SCALE GENOMIC DNA]</scope>
    <source>
        <strain evidence="3">WiKim39</strain>
    </source>
</reference>
<dbReference type="Proteomes" id="UP000187499">
    <property type="component" value="Chromosome"/>
</dbReference>
<dbReference type="PROSITE" id="PS50902">
    <property type="entry name" value="FLAVODOXIN_LIKE"/>
    <property type="match status" value="1"/>
</dbReference>
<dbReference type="Pfam" id="PF12682">
    <property type="entry name" value="Flavodoxin_4"/>
    <property type="match status" value="1"/>
</dbReference>
<keyword evidence="3" id="KW-1185">Reference proteome</keyword>
<dbReference type="Gene3D" id="3.40.50.360">
    <property type="match status" value="1"/>
</dbReference>
<dbReference type="InterPro" id="IPR029039">
    <property type="entry name" value="Flavoprotein-like_sf"/>
</dbReference>
<evidence type="ECO:0000313" key="2">
    <source>
        <dbReference type="EMBL" id="APX73203.1"/>
    </source>
</evidence>
<dbReference type="RefSeq" id="WP_076618227.1">
    <property type="nucleotide sequence ID" value="NZ_CP019323.1"/>
</dbReference>
<dbReference type="SUPFAM" id="SSF52218">
    <property type="entry name" value="Flavoproteins"/>
    <property type="match status" value="1"/>
</dbReference>
<dbReference type="OrthoDB" id="9806505at2"/>
<dbReference type="EMBL" id="CP019323">
    <property type="protein sequence ID" value="APX73203.1"/>
    <property type="molecule type" value="Genomic_DNA"/>
</dbReference>
<name>A0A1P8Q5V9_9LACO</name>
<dbReference type="STRING" id="1847728.BTM29_11875"/>
<organism evidence="2 3">
    <name type="scientific">Companilactobacillus allii</name>
    <dbReference type="NCBI Taxonomy" id="1847728"/>
    <lineage>
        <taxon>Bacteria</taxon>
        <taxon>Bacillati</taxon>
        <taxon>Bacillota</taxon>
        <taxon>Bacilli</taxon>
        <taxon>Lactobacillales</taxon>
        <taxon>Lactobacillaceae</taxon>
        <taxon>Companilactobacillus</taxon>
    </lineage>
</organism>
<sequence length="190" mass="21326">MNNITTGYGAISDGKDTNANVDPTRILDNNTKILIIYFSRSGNTEKQAKLAQDVLNSDIFELTVSNPYPSNYKATVNRATNERDAKNWPELNSDIPNLDKYDTILLGHPIWAMTIANPMREFLEEYGTLLSNKSVASFSTNDGYGSGETNDVISRLTTGSTKLLTNYTIRDTMAKQDRTNFINWLKKINK</sequence>
<feature type="domain" description="Flavodoxin-like" evidence="1">
    <location>
        <begin position="33"/>
        <end position="189"/>
    </location>
</feature>